<evidence type="ECO:0000259" key="6">
    <source>
        <dbReference type="Pfam" id="PF00007"/>
    </source>
</evidence>
<comment type="similarity">
    <text evidence="2">Belongs to the glycoprotein hormones subunit beta family.</text>
</comment>
<name>A0A7M7HI64_STRPU</name>
<feature type="signal peptide" evidence="5">
    <location>
        <begin position="1"/>
        <end position="24"/>
    </location>
</feature>
<dbReference type="InterPro" id="IPR029034">
    <property type="entry name" value="Cystine-knot_cytokine"/>
</dbReference>
<dbReference type="FunFam" id="2.10.90.10:FF:000075">
    <property type="entry name" value="Follicle stimulating hormone beta"/>
    <property type="match status" value="1"/>
</dbReference>
<proteinExistence type="inferred from homology"/>
<dbReference type="GeneID" id="593656"/>
<sequence length="135" mass="14674">MVSALQTVTTAALLVVMTSHLASATFDPVTAIDCYVHTGMKHVAEKSGCDSSIINVRGCWGRCDSYQVPSLLTKLFDVSHPMCTPASYKNITVTLENCAPGIDPTFTYVEATTCGCRKIRGTAVHYGYRPDYFLP</sequence>
<evidence type="ECO:0000256" key="1">
    <source>
        <dbReference type="ARBA" id="ARBA00004613"/>
    </source>
</evidence>
<evidence type="ECO:0000256" key="5">
    <source>
        <dbReference type="SAM" id="SignalP"/>
    </source>
</evidence>
<comment type="subcellular location">
    <subcellularLocation>
        <location evidence="1">Secreted</location>
    </subcellularLocation>
</comment>
<dbReference type="GO" id="GO:0007186">
    <property type="term" value="P:G protein-coupled receptor signaling pathway"/>
    <property type="evidence" value="ECO:0000318"/>
    <property type="project" value="GO_Central"/>
</dbReference>
<dbReference type="InterPro" id="IPR006208">
    <property type="entry name" value="Glyco_hormone_CN"/>
</dbReference>
<dbReference type="EnsemblMetazoa" id="XM_011672537">
    <property type="protein sequence ID" value="XP_011670839"/>
    <property type="gene ID" value="LOC593656"/>
</dbReference>
<feature type="chain" id="PRO_5029835658" description="Glycoprotein hormone subunit beta domain-containing protein" evidence="5">
    <location>
        <begin position="25"/>
        <end position="135"/>
    </location>
</feature>
<accession>A0A7M7HI64</accession>
<reference evidence="8" key="1">
    <citation type="submission" date="2015-02" db="EMBL/GenBank/DDBJ databases">
        <title>Genome sequencing for Strongylocentrotus purpuratus.</title>
        <authorList>
            <person name="Murali S."/>
            <person name="Liu Y."/>
            <person name="Vee V."/>
            <person name="English A."/>
            <person name="Wang M."/>
            <person name="Skinner E."/>
            <person name="Han Y."/>
            <person name="Muzny D.M."/>
            <person name="Worley K.C."/>
            <person name="Gibbs R.A."/>
        </authorList>
    </citation>
    <scope>NUCLEOTIDE SEQUENCE</scope>
</reference>
<dbReference type="InParanoid" id="A0A7M7HI64"/>
<dbReference type="InterPro" id="IPR001545">
    <property type="entry name" value="Gonadotropin_bsu"/>
</dbReference>
<dbReference type="OrthoDB" id="10006958at2759"/>
<evidence type="ECO:0000256" key="4">
    <source>
        <dbReference type="ARBA" id="ARBA00023157"/>
    </source>
</evidence>
<dbReference type="GO" id="GO:0005615">
    <property type="term" value="C:extracellular space"/>
    <property type="evidence" value="ECO:0000318"/>
    <property type="project" value="GO_Central"/>
</dbReference>
<keyword evidence="3" id="KW-0964">Secreted</keyword>
<dbReference type="Gene3D" id="2.10.90.10">
    <property type="entry name" value="Cystine-knot cytokines"/>
    <property type="match status" value="1"/>
</dbReference>
<reference evidence="7" key="2">
    <citation type="submission" date="2021-01" db="UniProtKB">
        <authorList>
            <consortium name="EnsemblMetazoa"/>
        </authorList>
    </citation>
    <scope>IDENTIFICATION</scope>
</reference>
<dbReference type="AlphaFoldDB" id="A0A7M7HI64"/>
<feature type="domain" description="Glycoprotein hormone subunit beta" evidence="6">
    <location>
        <begin position="43"/>
        <end position="118"/>
    </location>
</feature>
<dbReference type="GO" id="GO:0005179">
    <property type="term" value="F:hormone activity"/>
    <property type="evidence" value="ECO:0007669"/>
    <property type="project" value="InterPro"/>
</dbReference>
<dbReference type="SUPFAM" id="SSF57501">
    <property type="entry name" value="Cystine-knot cytokines"/>
    <property type="match status" value="1"/>
</dbReference>
<protein>
    <recommendedName>
        <fullName evidence="6">Glycoprotein hormone subunit beta domain-containing protein</fullName>
    </recommendedName>
</protein>
<dbReference type="KEGG" id="spu:593656"/>
<organism evidence="7 8">
    <name type="scientific">Strongylocentrotus purpuratus</name>
    <name type="common">Purple sea urchin</name>
    <dbReference type="NCBI Taxonomy" id="7668"/>
    <lineage>
        <taxon>Eukaryota</taxon>
        <taxon>Metazoa</taxon>
        <taxon>Echinodermata</taxon>
        <taxon>Eleutherozoa</taxon>
        <taxon>Echinozoa</taxon>
        <taxon>Echinoidea</taxon>
        <taxon>Euechinoidea</taxon>
        <taxon>Echinacea</taxon>
        <taxon>Camarodonta</taxon>
        <taxon>Echinidea</taxon>
        <taxon>Strongylocentrotidae</taxon>
        <taxon>Strongylocentrotus</taxon>
    </lineage>
</organism>
<dbReference type="CDD" id="cd00069">
    <property type="entry name" value="GHB_like"/>
    <property type="match status" value="1"/>
</dbReference>
<dbReference type="GO" id="GO:0005737">
    <property type="term" value="C:cytoplasm"/>
    <property type="evidence" value="ECO:0000318"/>
    <property type="project" value="GO_Central"/>
</dbReference>
<dbReference type="RefSeq" id="XP_011670839.1">
    <property type="nucleotide sequence ID" value="XM_011672537.2"/>
</dbReference>
<dbReference type="PANTHER" id="PTHR11515">
    <property type="entry name" value="GLYCOPROTEIN HORMONE BETA CHAIN"/>
    <property type="match status" value="1"/>
</dbReference>
<evidence type="ECO:0000256" key="2">
    <source>
        <dbReference type="ARBA" id="ARBA00006552"/>
    </source>
</evidence>
<evidence type="ECO:0000313" key="7">
    <source>
        <dbReference type="EnsemblMetazoa" id="XP_011670839"/>
    </source>
</evidence>
<keyword evidence="5" id="KW-0732">Signal</keyword>
<dbReference type="OMA" id="SYRPDYF"/>
<dbReference type="Proteomes" id="UP000007110">
    <property type="component" value="Unassembled WGS sequence"/>
</dbReference>
<dbReference type="PANTHER" id="PTHR11515:SF13">
    <property type="entry name" value="GLYCOPROTEIN HORMONE BETA 5, ISOFORM A"/>
    <property type="match status" value="1"/>
</dbReference>
<evidence type="ECO:0000256" key="3">
    <source>
        <dbReference type="ARBA" id="ARBA00022525"/>
    </source>
</evidence>
<keyword evidence="4" id="KW-1015">Disulfide bond</keyword>
<dbReference type="Pfam" id="PF00007">
    <property type="entry name" value="Cys_knot"/>
    <property type="match status" value="1"/>
</dbReference>
<keyword evidence="8" id="KW-1185">Reference proteome</keyword>
<evidence type="ECO:0000313" key="8">
    <source>
        <dbReference type="Proteomes" id="UP000007110"/>
    </source>
</evidence>